<accession>A0ABP0H1X0</accession>
<dbReference type="InterPro" id="IPR007577">
    <property type="entry name" value="GlycoTrfase_DXD_sugar-bd_CS"/>
</dbReference>
<dbReference type="SUPFAM" id="SSF53448">
    <property type="entry name" value="Nucleotide-diphospho-sugar transferases"/>
    <property type="match status" value="1"/>
</dbReference>
<evidence type="ECO:0000313" key="2">
    <source>
        <dbReference type="Proteomes" id="UP001642483"/>
    </source>
</evidence>
<organism evidence="1 2">
    <name type="scientific">Clavelina lepadiformis</name>
    <name type="common">Light-bulb sea squirt</name>
    <name type="synonym">Ascidia lepadiformis</name>
    <dbReference type="NCBI Taxonomy" id="159417"/>
    <lineage>
        <taxon>Eukaryota</taxon>
        <taxon>Metazoa</taxon>
        <taxon>Chordata</taxon>
        <taxon>Tunicata</taxon>
        <taxon>Ascidiacea</taxon>
        <taxon>Aplousobranchia</taxon>
        <taxon>Clavelinidae</taxon>
        <taxon>Clavelina</taxon>
    </lineage>
</organism>
<protein>
    <recommendedName>
        <fullName evidence="3">Alpha-1,4-N-acetylglucosaminyltransferase</fullName>
    </recommendedName>
</protein>
<evidence type="ECO:0008006" key="3">
    <source>
        <dbReference type="Google" id="ProtNLM"/>
    </source>
</evidence>
<dbReference type="InterPro" id="IPR029044">
    <property type="entry name" value="Nucleotide-diphossugar_trans"/>
</dbReference>
<sequence length="379" mass="44153">MNAMRRCKYFRSLLLVVGILICWVSFNKITRYRLSNAYKKHFHSSLVQIPVTNFCKKPEGAHTYKICNYLPYSEVKCGKEQNGNRSSETYRVPNEVMFIWFAKHMPFRFYNYLALRSAASIQQVDKLKFYYSEGLPVGKYWERTVNEIPCLELIQVEEPGEIFGVKMPDAVRRTDLGRINYLIESGGVYVDGDVITLKKFDALRNYPITIGRSTASKTCLCVVFAEKESHFLMEFRKKFPEHFQTDFPSYFTTWYLGEFIKESKIYIHMEDATINRPNPYVSLDGVSSTTEDRIDISNNFFLHIHPNKAKGFDGLPPKCLKMEDDELRILDTVYGEAARIALFGSPDLIFKPGEETYEQKPKRKIKVFSSELKIYKKET</sequence>
<proteinExistence type="predicted"/>
<comment type="caution">
    <text evidence="1">The sequence shown here is derived from an EMBL/GenBank/DDBJ whole genome shotgun (WGS) entry which is preliminary data.</text>
</comment>
<evidence type="ECO:0000313" key="1">
    <source>
        <dbReference type="EMBL" id="CAK8698003.1"/>
    </source>
</evidence>
<dbReference type="EMBL" id="CAWYQH010000174">
    <property type="protein sequence ID" value="CAK8698003.1"/>
    <property type="molecule type" value="Genomic_DNA"/>
</dbReference>
<dbReference type="Pfam" id="PF04488">
    <property type="entry name" value="Gly_transf_sug"/>
    <property type="match status" value="1"/>
</dbReference>
<dbReference type="Gene3D" id="3.90.550.20">
    <property type="match status" value="1"/>
</dbReference>
<dbReference type="PANTHER" id="PTHR46830">
    <property type="entry name" value="TRANSFERASE, PUTATIVE-RELATED"/>
    <property type="match status" value="1"/>
</dbReference>
<reference evidence="1 2" key="1">
    <citation type="submission" date="2024-02" db="EMBL/GenBank/DDBJ databases">
        <authorList>
            <person name="Daric V."/>
            <person name="Darras S."/>
        </authorList>
    </citation>
    <scope>NUCLEOTIDE SEQUENCE [LARGE SCALE GENOMIC DNA]</scope>
</reference>
<dbReference type="Proteomes" id="UP001642483">
    <property type="component" value="Unassembled WGS sequence"/>
</dbReference>
<gene>
    <name evidence="1" type="ORF">CVLEPA_LOCUS31475</name>
</gene>
<dbReference type="PANTHER" id="PTHR46830:SF1">
    <property type="entry name" value="ALPHA-1,4-N-ACETYLGLUCOSAMINYLTRANSFERASE"/>
    <property type="match status" value="1"/>
</dbReference>
<name>A0ABP0H1X0_CLALP</name>
<keyword evidence="2" id="KW-1185">Reference proteome</keyword>